<dbReference type="EMBL" id="CP144698">
    <property type="protein sequence ID" value="WVZ16975.1"/>
    <property type="molecule type" value="Genomic_DNA"/>
</dbReference>
<accession>A0AAQ3NX46</accession>
<evidence type="ECO:0000313" key="2">
    <source>
        <dbReference type="EMBL" id="WVZ16975.1"/>
    </source>
</evidence>
<dbReference type="AlphaFoldDB" id="A0AAQ3NX46"/>
<protein>
    <submittedName>
        <fullName evidence="2">Uncharacterized protein</fullName>
    </submittedName>
</protein>
<proteinExistence type="predicted"/>
<organism evidence="2 3">
    <name type="scientific">Vigna mungo</name>
    <name type="common">Black gram</name>
    <name type="synonym">Phaseolus mungo</name>
    <dbReference type="NCBI Taxonomy" id="3915"/>
    <lineage>
        <taxon>Eukaryota</taxon>
        <taxon>Viridiplantae</taxon>
        <taxon>Streptophyta</taxon>
        <taxon>Embryophyta</taxon>
        <taxon>Tracheophyta</taxon>
        <taxon>Spermatophyta</taxon>
        <taxon>Magnoliopsida</taxon>
        <taxon>eudicotyledons</taxon>
        <taxon>Gunneridae</taxon>
        <taxon>Pentapetalae</taxon>
        <taxon>rosids</taxon>
        <taxon>fabids</taxon>
        <taxon>Fabales</taxon>
        <taxon>Fabaceae</taxon>
        <taxon>Papilionoideae</taxon>
        <taxon>50 kb inversion clade</taxon>
        <taxon>NPAAA clade</taxon>
        <taxon>indigoferoid/millettioid clade</taxon>
        <taxon>Phaseoleae</taxon>
        <taxon>Vigna</taxon>
    </lineage>
</organism>
<evidence type="ECO:0000256" key="1">
    <source>
        <dbReference type="SAM" id="MobiDB-lite"/>
    </source>
</evidence>
<evidence type="ECO:0000313" key="3">
    <source>
        <dbReference type="Proteomes" id="UP001374535"/>
    </source>
</evidence>
<feature type="region of interest" description="Disordered" evidence="1">
    <location>
        <begin position="1"/>
        <end position="29"/>
    </location>
</feature>
<sequence length="136" mass="15310">MHMNLSTPHQVRHATTSPQNARESVNIRPLTNPQHSMVEVQSLIKEASFCIPTNQNIPREQIPFLHSPKNIPSIHQVPKPHKHTQKRVPQLKTQKGHGLGNIGINTRPFLPCSLPLTQSYQGNISIIFNGNSKLMH</sequence>
<keyword evidence="3" id="KW-1185">Reference proteome</keyword>
<gene>
    <name evidence="2" type="ORF">V8G54_009957</name>
</gene>
<name>A0AAQ3NX46_VIGMU</name>
<dbReference type="Proteomes" id="UP001374535">
    <property type="component" value="Chromosome 3"/>
</dbReference>
<reference evidence="2 3" key="1">
    <citation type="journal article" date="2023" name="Life. Sci Alliance">
        <title>Evolutionary insights into 3D genome organization and epigenetic landscape of Vigna mungo.</title>
        <authorList>
            <person name="Junaid A."/>
            <person name="Singh B."/>
            <person name="Bhatia S."/>
        </authorList>
    </citation>
    <scope>NUCLEOTIDE SEQUENCE [LARGE SCALE GENOMIC DNA]</scope>
    <source>
        <strain evidence="2">Urdbean</strain>
    </source>
</reference>